<evidence type="ECO:0000256" key="1">
    <source>
        <dbReference type="ARBA" id="ARBA00022603"/>
    </source>
</evidence>
<dbReference type="SUPFAM" id="SSF53335">
    <property type="entry name" value="S-adenosyl-L-methionine-dependent methyltransferases"/>
    <property type="match status" value="1"/>
</dbReference>
<keyword evidence="2 5" id="KW-0808">Transferase</keyword>
<comment type="caution">
    <text evidence="5">The sequence shown here is derived from an EMBL/GenBank/DDBJ whole genome shotgun (WGS) entry which is preliminary data.</text>
</comment>
<dbReference type="GO" id="GO:0032259">
    <property type="term" value="P:methylation"/>
    <property type="evidence" value="ECO:0007669"/>
    <property type="project" value="UniProtKB-KW"/>
</dbReference>
<reference evidence="6" key="1">
    <citation type="submission" date="2017-09" db="EMBL/GenBank/DDBJ databases">
        <title>Depth-based differentiation of microbial function through sediment-hosted aquifers and enrichment of novel symbionts in the deep terrestrial subsurface.</title>
        <authorList>
            <person name="Probst A.J."/>
            <person name="Ladd B."/>
            <person name="Jarett J.K."/>
            <person name="Geller-Mcgrath D.E."/>
            <person name="Sieber C.M.K."/>
            <person name="Emerson J.B."/>
            <person name="Anantharaman K."/>
            <person name="Thomas B.C."/>
            <person name="Malmstrom R."/>
            <person name="Stieglmeier M."/>
            <person name="Klingl A."/>
            <person name="Woyke T."/>
            <person name="Ryan C.M."/>
            <person name="Banfield J.F."/>
        </authorList>
    </citation>
    <scope>NUCLEOTIDE SEQUENCE [LARGE SCALE GENOMIC DNA]</scope>
</reference>
<organism evidence="5 6">
    <name type="scientific">Candidatus Uhrbacteria bacterium CG10_big_fil_rev_8_21_14_0_10_48_16</name>
    <dbReference type="NCBI Taxonomy" id="1975038"/>
    <lineage>
        <taxon>Bacteria</taxon>
        <taxon>Candidatus Uhriibacteriota</taxon>
    </lineage>
</organism>
<dbReference type="Gene3D" id="3.40.50.150">
    <property type="entry name" value="Vaccinia Virus protein VP39"/>
    <property type="match status" value="1"/>
</dbReference>
<dbReference type="InterPro" id="IPR050320">
    <property type="entry name" value="N5-glutamine_MTase"/>
</dbReference>
<dbReference type="NCBIfam" id="TIGR00536">
    <property type="entry name" value="hemK_fam"/>
    <property type="match status" value="1"/>
</dbReference>
<dbReference type="EMBL" id="PFEU01000014">
    <property type="protein sequence ID" value="PJE76747.1"/>
    <property type="molecule type" value="Genomic_DNA"/>
</dbReference>
<dbReference type="Pfam" id="PF06325">
    <property type="entry name" value="PrmA"/>
    <property type="match status" value="1"/>
</dbReference>
<keyword evidence="3" id="KW-0949">S-adenosyl-L-methionine</keyword>
<dbReference type="CDD" id="cd02440">
    <property type="entry name" value="AdoMet_MTases"/>
    <property type="match status" value="1"/>
</dbReference>
<protein>
    <submittedName>
        <fullName evidence="5">Peptide chain release factor N(5)-glutamine methyltransferase</fullName>
    </submittedName>
</protein>
<proteinExistence type="predicted"/>
<dbReference type="PANTHER" id="PTHR18895">
    <property type="entry name" value="HEMK METHYLTRANSFERASE"/>
    <property type="match status" value="1"/>
</dbReference>
<evidence type="ECO:0000313" key="6">
    <source>
        <dbReference type="Proteomes" id="UP000231436"/>
    </source>
</evidence>
<name>A0A2M8LH30_9BACT</name>
<evidence type="ECO:0000256" key="2">
    <source>
        <dbReference type="ARBA" id="ARBA00022679"/>
    </source>
</evidence>
<dbReference type="Pfam" id="PF17827">
    <property type="entry name" value="PrmC_N"/>
    <property type="match status" value="1"/>
</dbReference>
<feature type="domain" description="Release factor glutamine methyltransferase N-terminal" evidence="4">
    <location>
        <begin position="5"/>
        <end position="75"/>
    </location>
</feature>
<dbReference type="GO" id="GO:0008276">
    <property type="term" value="F:protein methyltransferase activity"/>
    <property type="evidence" value="ECO:0007669"/>
    <property type="project" value="InterPro"/>
</dbReference>
<dbReference type="Proteomes" id="UP000231436">
    <property type="component" value="Unassembled WGS sequence"/>
</dbReference>
<keyword evidence="1 5" id="KW-0489">Methyltransferase</keyword>
<dbReference type="InterPro" id="IPR040758">
    <property type="entry name" value="PrmC_N"/>
</dbReference>
<evidence type="ECO:0000256" key="3">
    <source>
        <dbReference type="ARBA" id="ARBA00022691"/>
    </source>
</evidence>
<gene>
    <name evidence="5" type="primary">prmC</name>
    <name evidence="5" type="ORF">COV05_02855</name>
</gene>
<evidence type="ECO:0000313" key="5">
    <source>
        <dbReference type="EMBL" id="PJE76747.1"/>
    </source>
</evidence>
<dbReference type="AlphaFoldDB" id="A0A2M8LH30"/>
<sequence length="302" mass="34204">MTIMEALQWANNKLRKIGIDSPMLDAEILLAFTLDTSKAWLFSHFADTLKTHQQEKFYALIARRENREPVAYLVGKKAFYGRDFEVNKSVLIPRPETETLIELAITLLQHKDAERTLIADIGTGSGAIAVTLANETTLPVIAVDIDETALETAKKNADALAPETAVEFQRGNLAEPIIRIFKTIRGQQNVETSSVYPFKTLLITANLPYLSQSKMDNLQPDVRHEPELALRAGIDGLDAYWELFRQLRDHRKILPRELIILIEIDPEQHQATDKLILHNFPSATIQTHKDLRGDNRIVEVHI</sequence>
<dbReference type="NCBIfam" id="TIGR03534">
    <property type="entry name" value="RF_mod_PrmC"/>
    <property type="match status" value="1"/>
</dbReference>
<dbReference type="PANTHER" id="PTHR18895:SF74">
    <property type="entry name" value="MTRF1L RELEASE FACTOR GLUTAMINE METHYLTRANSFERASE"/>
    <property type="match status" value="1"/>
</dbReference>
<evidence type="ECO:0000259" key="4">
    <source>
        <dbReference type="Pfam" id="PF17827"/>
    </source>
</evidence>
<dbReference type="InterPro" id="IPR019874">
    <property type="entry name" value="RF_methyltr_PrmC"/>
</dbReference>
<dbReference type="InterPro" id="IPR004556">
    <property type="entry name" value="HemK-like"/>
</dbReference>
<dbReference type="InterPro" id="IPR029063">
    <property type="entry name" value="SAM-dependent_MTases_sf"/>
</dbReference>
<accession>A0A2M8LH30</accession>
<dbReference type="Gene3D" id="1.10.8.10">
    <property type="entry name" value="DNA helicase RuvA subunit, C-terminal domain"/>
    <property type="match status" value="1"/>
</dbReference>